<evidence type="ECO:0000313" key="2">
    <source>
        <dbReference type="EMBL" id="MDT0435643.1"/>
    </source>
</evidence>
<sequence>MNRAARGAAAAVVLAVALTACTPGHSSSPAHGRVVEKTHTAAHTTWTSERRNRSVCTTQTKHRLRKTTTVRTCRQVPAGTRRVPHRTAECWQLLLDTGTTVCVSSSRWRRTHVGDRY</sequence>
<protein>
    <recommendedName>
        <fullName evidence="4">Lipoprotein</fullName>
    </recommendedName>
</protein>
<evidence type="ECO:0008006" key="4">
    <source>
        <dbReference type="Google" id="ProtNLM"/>
    </source>
</evidence>
<accession>A0ABD5ELZ3</accession>
<dbReference type="AlphaFoldDB" id="A0ABD5ELZ3"/>
<dbReference type="RefSeq" id="WP_161352990.1">
    <property type="nucleotide sequence ID" value="NZ_JAVRES010000004.1"/>
</dbReference>
<reference evidence="3" key="1">
    <citation type="submission" date="2023-07" db="EMBL/GenBank/DDBJ databases">
        <title>30 novel species of actinomycetes from the DSMZ collection.</title>
        <authorList>
            <person name="Nouioui I."/>
        </authorList>
    </citation>
    <scope>NUCLEOTIDE SEQUENCE [LARGE SCALE GENOMIC DNA]</scope>
    <source>
        <strain evidence="3">DSM 41981</strain>
    </source>
</reference>
<proteinExistence type="predicted"/>
<comment type="caution">
    <text evidence="2">The sequence shown here is derived from an EMBL/GenBank/DDBJ whole genome shotgun (WGS) entry which is preliminary data.</text>
</comment>
<gene>
    <name evidence="2" type="ORF">RM877_13205</name>
</gene>
<dbReference type="PROSITE" id="PS51257">
    <property type="entry name" value="PROKAR_LIPOPROTEIN"/>
    <property type="match status" value="1"/>
</dbReference>
<organism evidence="2 3">
    <name type="scientific">Streptomyces doudnae</name>
    <dbReference type="NCBI Taxonomy" id="3075536"/>
    <lineage>
        <taxon>Bacteria</taxon>
        <taxon>Bacillati</taxon>
        <taxon>Actinomycetota</taxon>
        <taxon>Actinomycetes</taxon>
        <taxon>Kitasatosporales</taxon>
        <taxon>Streptomycetaceae</taxon>
        <taxon>Streptomyces</taxon>
    </lineage>
</organism>
<evidence type="ECO:0000313" key="3">
    <source>
        <dbReference type="Proteomes" id="UP001183535"/>
    </source>
</evidence>
<name>A0ABD5ELZ3_9ACTN</name>
<keyword evidence="3" id="KW-1185">Reference proteome</keyword>
<keyword evidence="1" id="KW-0732">Signal</keyword>
<feature type="chain" id="PRO_5044836056" description="Lipoprotein" evidence="1">
    <location>
        <begin position="27"/>
        <end position="117"/>
    </location>
</feature>
<dbReference type="EMBL" id="JAVRES010000004">
    <property type="protein sequence ID" value="MDT0435643.1"/>
    <property type="molecule type" value="Genomic_DNA"/>
</dbReference>
<evidence type="ECO:0000256" key="1">
    <source>
        <dbReference type="SAM" id="SignalP"/>
    </source>
</evidence>
<dbReference type="Proteomes" id="UP001183535">
    <property type="component" value="Unassembled WGS sequence"/>
</dbReference>
<feature type="signal peptide" evidence="1">
    <location>
        <begin position="1"/>
        <end position="26"/>
    </location>
</feature>